<dbReference type="EMBL" id="CP096659">
    <property type="protein sequence ID" value="UPV74395.1"/>
    <property type="molecule type" value="Genomic_DNA"/>
</dbReference>
<name>A0A8U0HTM1_9EURY</name>
<comment type="function">
    <text evidence="3">Probably deamidates glutamine residues to glutamate on methyl-accepting chemotaxis receptors (MCPs), playing an important role in chemotaxis.</text>
</comment>
<dbReference type="CDD" id="cd16352">
    <property type="entry name" value="CheD"/>
    <property type="match status" value="1"/>
</dbReference>
<evidence type="ECO:0000256" key="1">
    <source>
        <dbReference type="ARBA" id="ARBA00022500"/>
    </source>
</evidence>
<dbReference type="Proteomes" id="UP000830729">
    <property type="component" value="Chromosome"/>
</dbReference>
<evidence type="ECO:0000256" key="2">
    <source>
        <dbReference type="ARBA" id="ARBA00022801"/>
    </source>
</evidence>
<gene>
    <name evidence="3" type="primary">cheD</name>
    <name evidence="4" type="ORF">M0R89_17915</name>
</gene>
<accession>A0A8U0HTM1</accession>
<dbReference type="PANTHER" id="PTHR35147">
    <property type="entry name" value="CHEMORECEPTOR GLUTAMINE DEAMIDASE CHED-RELATED"/>
    <property type="match status" value="1"/>
</dbReference>
<dbReference type="EC" id="3.5.1.44" evidence="3"/>
<comment type="catalytic activity">
    <reaction evidence="3">
        <text>L-glutaminyl-[protein] + H2O = L-glutamyl-[protein] + NH4(+)</text>
        <dbReference type="Rhea" id="RHEA:16441"/>
        <dbReference type="Rhea" id="RHEA-COMP:10207"/>
        <dbReference type="Rhea" id="RHEA-COMP:10208"/>
        <dbReference type="ChEBI" id="CHEBI:15377"/>
        <dbReference type="ChEBI" id="CHEBI:28938"/>
        <dbReference type="ChEBI" id="CHEBI:29973"/>
        <dbReference type="ChEBI" id="CHEBI:30011"/>
        <dbReference type="EC" id="3.5.1.44"/>
    </reaction>
</comment>
<organism evidence="4 5">
    <name type="scientific">Halorussus limi</name>
    <dbReference type="NCBI Taxonomy" id="2938695"/>
    <lineage>
        <taxon>Archaea</taxon>
        <taxon>Methanobacteriati</taxon>
        <taxon>Methanobacteriota</taxon>
        <taxon>Stenosarchaea group</taxon>
        <taxon>Halobacteria</taxon>
        <taxon>Halobacteriales</taxon>
        <taxon>Haladaptataceae</taxon>
        <taxon>Halorussus</taxon>
    </lineage>
</organism>
<protein>
    <recommendedName>
        <fullName evidence="3">Probable chemoreceptor glutamine deamidase CheD</fullName>
        <ecNumber evidence="3">3.5.1.44</ecNumber>
    </recommendedName>
</protein>
<dbReference type="GO" id="GO:0050568">
    <property type="term" value="F:protein-glutamine glutaminase activity"/>
    <property type="evidence" value="ECO:0007669"/>
    <property type="project" value="UniProtKB-UniRule"/>
</dbReference>
<keyword evidence="5" id="KW-1185">Reference proteome</keyword>
<evidence type="ECO:0000313" key="4">
    <source>
        <dbReference type="EMBL" id="UPV74395.1"/>
    </source>
</evidence>
<dbReference type="PANTHER" id="PTHR35147:SF1">
    <property type="entry name" value="CHEMORECEPTOR GLUTAMINE DEAMIDASE CHED-RELATED"/>
    <property type="match status" value="1"/>
</dbReference>
<dbReference type="KEGG" id="halx:M0R89_17915"/>
<sequence>MMTAERPSFAEEPPERVRVGVAELAVAAGDTVLTTSGLGSCVGVAVADPTAGVAGLAHVMLPEASGDDRGKPAKSVEVGVERLLAELEAAGGDPERTEAKLAGGSQMFDFSGVSEGVGKRNVEQTRVALADRDVPVVAEDVGGDYGRSVELTPKTWTFRVKSTHEGVENL</sequence>
<reference evidence="4 5" key="1">
    <citation type="submission" date="2022-04" db="EMBL/GenBank/DDBJ databases">
        <title>Diverse halophilic archaea isolated from saline environments.</title>
        <authorList>
            <person name="Cui H.-L."/>
        </authorList>
    </citation>
    <scope>NUCLEOTIDE SEQUENCE [LARGE SCALE GENOMIC DNA]</scope>
    <source>
        <strain evidence="4 5">XZYJT49</strain>
    </source>
</reference>
<evidence type="ECO:0000256" key="3">
    <source>
        <dbReference type="HAMAP-Rule" id="MF_01440"/>
    </source>
</evidence>
<proteinExistence type="inferred from homology"/>
<dbReference type="InterPro" id="IPR005659">
    <property type="entry name" value="Chemorcpt_Glu_NH3ase_CheD"/>
</dbReference>
<dbReference type="SUPFAM" id="SSF64438">
    <property type="entry name" value="CNF1/YfiH-like putative cysteine hydrolases"/>
    <property type="match status" value="1"/>
</dbReference>
<evidence type="ECO:0000313" key="5">
    <source>
        <dbReference type="Proteomes" id="UP000830729"/>
    </source>
</evidence>
<keyword evidence="2 3" id="KW-0378">Hydrolase</keyword>
<dbReference type="InterPro" id="IPR038592">
    <property type="entry name" value="CheD-like_sf"/>
</dbReference>
<dbReference type="AlphaFoldDB" id="A0A8U0HTM1"/>
<dbReference type="InterPro" id="IPR011324">
    <property type="entry name" value="Cytotoxic_necrot_fac-like_cat"/>
</dbReference>
<dbReference type="HAMAP" id="MF_01440">
    <property type="entry name" value="CheD"/>
    <property type="match status" value="1"/>
</dbReference>
<keyword evidence="1 3" id="KW-0145">Chemotaxis</keyword>
<comment type="similarity">
    <text evidence="3">Belongs to the CheD family.</text>
</comment>
<dbReference type="GO" id="GO:0006935">
    <property type="term" value="P:chemotaxis"/>
    <property type="evidence" value="ECO:0007669"/>
    <property type="project" value="UniProtKB-UniRule"/>
</dbReference>
<dbReference type="Gene3D" id="3.30.1330.200">
    <property type="match status" value="1"/>
</dbReference>
<dbReference type="Pfam" id="PF03975">
    <property type="entry name" value="CheD"/>
    <property type="match status" value="1"/>
</dbReference>